<protein>
    <submittedName>
        <fullName evidence="1">Uncharacterized protein</fullName>
    </submittedName>
</protein>
<organism evidence="1 2">
    <name type="scientific">Neophaeococcomyces mojaviensis</name>
    <dbReference type="NCBI Taxonomy" id="3383035"/>
    <lineage>
        <taxon>Eukaryota</taxon>
        <taxon>Fungi</taxon>
        <taxon>Dikarya</taxon>
        <taxon>Ascomycota</taxon>
        <taxon>Pezizomycotina</taxon>
        <taxon>Eurotiomycetes</taxon>
        <taxon>Chaetothyriomycetidae</taxon>
        <taxon>Chaetothyriales</taxon>
        <taxon>Chaetothyriales incertae sedis</taxon>
        <taxon>Neophaeococcomyces</taxon>
    </lineage>
</organism>
<accession>A0ACC3A8L1</accession>
<dbReference type="EMBL" id="JAPDRQ010000066">
    <property type="protein sequence ID" value="KAJ9657297.1"/>
    <property type="molecule type" value="Genomic_DNA"/>
</dbReference>
<evidence type="ECO:0000313" key="1">
    <source>
        <dbReference type="EMBL" id="KAJ9657297.1"/>
    </source>
</evidence>
<reference evidence="1" key="1">
    <citation type="submission" date="2022-10" db="EMBL/GenBank/DDBJ databases">
        <title>Culturing micro-colonial fungi from biological soil crusts in the Mojave desert and describing Neophaeococcomyces mojavensis, and introducing the new genera and species Taxawa tesnikishii.</title>
        <authorList>
            <person name="Kurbessoian T."/>
            <person name="Stajich J.E."/>
        </authorList>
    </citation>
    <scope>NUCLEOTIDE SEQUENCE</scope>
    <source>
        <strain evidence="1">JES_112</strain>
    </source>
</reference>
<name>A0ACC3A8L1_9EURO</name>
<proteinExistence type="predicted"/>
<keyword evidence="2" id="KW-1185">Reference proteome</keyword>
<evidence type="ECO:0000313" key="2">
    <source>
        <dbReference type="Proteomes" id="UP001172386"/>
    </source>
</evidence>
<dbReference type="Proteomes" id="UP001172386">
    <property type="component" value="Unassembled WGS sequence"/>
</dbReference>
<sequence>MAQILFTYVAVLLALSKPSVAFQQQVLSSFIYTQHGDRTPLYSREAHVLTPYGARQMYNAGSRFRSRYLTTTFNSAGGTTAIRDISHYQLNPDDVSILANNDQFNVASAQAFMQGLYPPLADAANLNYTQMAGISDLANGTNIVAPLNGYQYPPVRTASSYDLNSIWIDGAADCPAWTQRLVEYYNTSDFEFLYTSTLAFYQGLGDDFLSNNFAPNDLGYFDSYYIWDYLQYEYLHNSTLRNTISSLNMTRAKIFAADWVYAMFANRTDPVKSISGRSLATQILSTFNNAIQMEGQTNKLNLWFGDFSPMVSFAALAGLTSNQNAIFYNIPPMGSSFVIELFSMVADDSSTSGFPNTSDMFVRFFFQNGTDEYSDLVNYPLFGRSPSSEYVSYSEFVSGLSQFSLSGVREWCETCGSYSIFCPAYTGVDDSPISNSSHRRGLSPTVAGVIGALVALAVVAFVFVLLMLLAGFRVHRKEGKKRSSIAGFKGSQKLASDQDLTLPKGGAGATVLSTEPETSKGHERVGSWELREQAKKKEAGQMGAVTSPPPRRSSYEEDEVHVDPYAPAVKPHDHV</sequence>
<gene>
    <name evidence="1" type="ORF">H2198_004420</name>
</gene>
<comment type="caution">
    <text evidence="1">The sequence shown here is derived from an EMBL/GenBank/DDBJ whole genome shotgun (WGS) entry which is preliminary data.</text>
</comment>